<keyword evidence="3" id="KW-1185">Reference proteome</keyword>
<reference evidence="3" key="1">
    <citation type="journal article" date="2019" name="Int. J. Syst. Evol. Microbiol.">
        <title>The Global Catalogue of Microorganisms (GCM) 10K type strain sequencing project: providing services to taxonomists for standard genome sequencing and annotation.</title>
        <authorList>
            <consortium name="The Broad Institute Genomics Platform"/>
            <consortium name="The Broad Institute Genome Sequencing Center for Infectious Disease"/>
            <person name="Wu L."/>
            <person name="Ma J."/>
        </authorList>
    </citation>
    <scope>NUCLEOTIDE SEQUENCE [LARGE SCALE GENOMIC DNA]</scope>
    <source>
        <strain evidence="3">JCM 18123</strain>
    </source>
</reference>
<dbReference type="Proteomes" id="UP001499993">
    <property type="component" value="Unassembled WGS sequence"/>
</dbReference>
<evidence type="ECO:0000313" key="3">
    <source>
        <dbReference type="Proteomes" id="UP001499993"/>
    </source>
</evidence>
<dbReference type="RefSeq" id="WP_345558485.1">
    <property type="nucleotide sequence ID" value="NZ_BAABIK010000030.1"/>
</dbReference>
<proteinExistence type="predicted"/>
<evidence type="ECO:0000256" key="1">
    <source>
        <dbReference type="SAM" id="MobiDB-lite"/>
    </source>
</evidence>
<sequence length="218" mass="23286">MTADKTERFEDRLLAELKKEVALNAAERAAERRPAARRLVTLPRVGMALAGGAAVAAGFVVVPGMTATPAYAIEEKSNGGVRLTLADMSFDKGQQRELAADLEEHGVNVEVRNPEVGMACSVSSKYDGMVGMLRTMTADDSSETEEPLAGVARREASPGSPELKDLQVDMDLTDDHTLVIENVVPREGAAHMSTFSSIKGDPPPCDPVPYPQPPPDDD</sequence>
<feature type="region of interest" description="Disordered" evidence="1">
    <location>
        <begin position="138"/>
        <end position="163"/>
    </location>
</feature>
<organism evidence="2 3">
    <name type="scientific">Streptomonospora halophila</name>
    <dbReference type="NCBI Taxonomy" id="427369"/>
    <lineage>
        <taxon>Bacteria</taxon>
        <taxon>Bacillati</taxon>
        <taxon>Actinomycetota</taxon>
        <taxon>Actinomycetes</taxon>
        <taxon>Streptosporangiales</taxon>
        <taxon>Nocardiopsidaceae</taxon>
        <taxon>Streptomonospora</taxon>
    </lineage>
</organism>
<feature type="region of interest" description="Disordered" evidence="1">
    <location>
        <begin position="191"/>
        <end position="218"/>
    </location>
</feature>
<accession>A0ABP9GU21</accession>
<dbReference type="EMBL" id="BAABIK010000030">
    <property type="protein sequence ID" value="GAA4953509.1"/>
    <property type="molecule type" value="Genomic_DNA"/>
</dbReference>
<evidence type="ECO:0008006" key="4">
    <source>
        <dbReference type="Google" id="ProtNLM"/>
    </source>
</evidence>
<evidence type="ECO:0000313" key="2">
    <source>
        <dbReference type="EMBL" id="GAA4953509.1"/>
    </source>
</evidence>
<name>A0ABP9GU21_9ACTN</name>
<feature type="compositionally biased region" description="Basic and acidic residues" evidence="1">
    <location>
        <begin position="152"/>
        <end position="163"/>
    </location>
</feature>
<gene>
    <name evidence="2" type="ORF">GCM10023224_43150</name>
</gene>
<comment type="caution">
    <text evidence="2">The sequence shown here is derived from an EMBL/GenBank/DDBJ whole genome shotgun (WGS) entry which is preliminary data.</text>
</comment>
<feature type="compositionally biased region" description="Pro residues" evidence="1">
    <location>
        <begin position="201"/>
        <end position="218"/>
    </location>
</feature>
<protein>
    <recommendedName>
        <fullName evidence="4">DUF5667 domain-containing protein</fullName>
    </recommendedName>
</protein>